<proteinExistence type="inferred from homology"/>
<evidence type="ECO:0000256" key="9">
    <source>
        <dbReference type="PIRNR" id="PIRNR017290"/>
    </source>
</evidence>
<evidence type="ECO:0000313" key="12">
    <source>
        <dbReference type="EMBL" id="GAV52952.1"/>
    </source>
</evidence>
<dbReference type="GO" id="GO:0006458">
    <property type="term" value="P:'de novo' protein folding"/>
    <property type="evidence" value="ECO:0007669"/>
    <property type="project" value="InterPro"/>
</dbReference>
<dbReference type="Proteomes" id="UP000187013">
    <property type="component" value="Unassembled WGS sequence"/>
</dbReference>
<dbReference type="OrthoDB" id="5327821at2759"/>
<dbReference type="PANTHER" id="PTHR28090">
    <property type="entry name" value="PROTEIN ROT1"/>
    <property type="match status" value="1"/>
</dbReference>
<reference evidence="12 13" key="1">
    <citation type="submission" date="2016-08" db="EMBL/GenBank/DDBJ databases">
        <title>Draft genome sequence of allopolyploid Zygosaccharomyces rouxii.</title>
        <authorList>
            <person name="Watanabe J."/>
            <person name="Uehara K."/>
            <person name="Mogi Y."/>
            <person name="Tsukioka Y."/>
        </authorList>
    </citation>
    <scope>NUCLEOTIDE SEQUENCE [LARGE SCALE GENOMIC DNA]</scope>
    <source>
        <strain evidence="12 13">NBRC 110957</strain>
    </source>
</reference>
<keyword evidence="6 9" id="KW-0256">Endoplasmic reticulum</keyword>
<name>A0A1Q3AB65_ZYGRO</name>
<comment type="caution">
    <text evidence="12">The sequence shown here is derived from an EMBL/GenBank/DDBJ whole genome shotgun (WGS) entry which is preliminary data.</text>
</comment>
<dbReference type="EMBL" id="BDGX01000035">
    <property type="protein sequence ID" value="GAV52952.1"/>
    <property type="molecule type" value="Genomic_DNA"/>
</dbReference>
<evidence type="ECO:0000256" key="6">
    <source>
        <dbReference type="ARBA" id="ARBA00022824"/>
    </source>
</evidence>
<evidence type="ECO:0000256" key="8">
    <source>
        <dbReference type="ARBA" id="ARBA00023136"/>
    </source>
</evidence>
<comment type="similarity">
    <text evidence="2 9">Belongs to the ROT1 family.</text>
</comment>
<dbReference type="GO" id="GO:0007118">
    <property type="term" value="P:budding cell apical bud growth"/>
    <property type="evidence" value="ECO:0007669"/>
    <property type="project" value="TreeGrafter"/>
</dbReference>
<evidence type="ECO:0000256" key="4">
    <source>
        <dbReference type="ARBA" id="ARBA00022692"/>
    </source>
</evidence>
<organism evidence="12 13">
    <name type="scientific">Zygosaccharomyces rouxii</name>
    <dbReference type="NCBI Taxonomy" id="4956"/>
    <lineage>
        <taxon>Eukaryota</taxon>
        <taxon>Fungi</taxon>
        <taxon>Dikarya</taxon>
        <taxon>Ascomycota</taxon>
        <taxon>Saccharomycotina</taxon>
        <taxon>Saccharomycetes</taxon>
        <taxon>Saccharomycetales</taxon>
        <taxon>Saccharomycetaceae</taxon>
        <taxon>Zygosaccharomyces</taxon>
    </lineage>
</organism>
<keyword evidence="8 9" id="KW-0472">Membrane</keyword>
<evidence type="ECO:0000256" key="10">
    <source>
        <dbReference type="SAM" id="MobiDB-lite"/>
    </source>
</evidence>
<dbReference type="GO" id="GO:0051082">
    <property type="term" value="F:unfolded protein binding"/>
    <property type="evidence" value="ECO:0007669"/>
    <property type="project" value="TreeGrafter"/>
</dbReference>
<keyword evidence="5 11" id="KW-0732">Signal</keyword>
<keyword evidence="4" id="KW-0812">Transmembrane</keyword>
<keyword evidence="7" id="KW-1133">Transmembrane helix</keyword>
<feature type="signal peptide" evidence="11">
    <location>
        <begin position="1"/>
        <end position="20"/>
    </location>
</feature>
<dbReference type="PANTHER" id="PTHR28090:SF1">
    <property type="entry name" value="PROTEIN ROT1"/>
    <property type="match status" value="1"/>
</dbReference>
<feature type="chain" id="PRO_5012569154" description="Protein ROT1" evidence="11">
    <location>
        <begin position="21"/>
        <end position="252"/>
    </location>
</feature>
<evidence type="ECO:0000256" key="3">
    <source>
        <dbReference type="ARBA" id="ARBA00017291"/>
    </source>
</evidence>
<evidence type="ECO:0000256" key="11">
    <source>
        <dbReference type="SAM" id="SignalP"/>
    </source>
</evidence>
<dbReference type="AlphaFoldDB" id="A0A1Q3AB65"/>
<evidence type="ECO:0000313" key="13">
    <source>
        <dbReference type="Proteomes" id="UP000187013"/>
    </source>
</evidence>
<feature type="compositionally biased region" description="Basic and acidic residues" evidence="10">
    <location>
        <begin position="203"/>
        <end position="216"/>
    </location>
</feature>
<comment type="function">
    <text evidence="9">Required for normal levels of the cell wall 1,6-beta-glucan. Involved in a protein folding machinery chaperoning proteins acting in various physiological processes including cell wall synthesis and lysis of autophagic bodies.</text>
</comment>
<sequence>MKLFSIVSALLLSQSSFVQAVDKKDLEGTWSSKSNQVFTGPGFYDPVDELIIEPSLPGISYSFTEDGHWEMATYLVTANPQDPSCPSAAITFQHGSYELLSNGTLILTPISVDGRQLVSDPCNDKGISTYNRYDQTITFHHFYIRLDDYHGMYKLQLFQFDESPLQPLYLAYRPPMMLPTETLNPTETASSGSAKSTGKSKRSLRDTVRRNLENKHRTNAVKLKPKGILNSDLVWYLSVGMVGVGSVAFLSS</sequence>
<evidence type="ECO:0000256" key="7">
    <source>
        <dbReference type="ARBA" id="ARBA00022989"/>
    </source>
</evidence>
<dbReference type="Pfam" id="PF10681">
    <property type="entry name" value="Rot1"/>
    <property type="match status" value="1"/>
</dbReference>
<gene>
    <name evidence="12" type="ORF">ZYGR_0AI02340</name>
</gene>
<dbReference type="GO" id="GO:0005789">
    <property type="term" value="C:endoplasmic reticulum membrane"/>
    <property type="evidence" value="ECO:0007669"/>
    <property type="project" value="UniProtKB-SubCell"/>
</dbReference>
<accession>A0A1Q3AB65</accession>
<dbReference type="PIRSF" id="PIRSF017290">
    <property type="entry name" value="ROT1_prd"/>
    <property type="match status" value="1"/>
</dbReference>
<dbReference type="InterPro" id="IPR019623">
    <property type="entry name" value="Rot1"/>
</dbReference>
<feature type="compositionally biased region" description="Low complexity" evidence="10">
    <location>
        <begin position="188"/>
        <end position="197"/>
    </location>
</feature>
<evidence type="ECO:0000256" key="5">
    <source>
        <dbReference type="ARBA" id="ARBA00022729"/>
    </source>
</evidence>
<feature type="region of interest" description="Disordered" evidence="10">
    <location>
        <begin position="180"/>
        <end position="216"/>
    </location>
</feature>
<protein>
    <recommendedName>
        <fullName evidence="3 9">Protein ROT1</fullName>
    </recommendedName>
</protein>
<evidence type="ECO:0000256" key="1">
    <source>
        <dbReference type="ARBA" id="ARBA00004115"/>
    </source>
</evidence>
<evidence type="ECO:0000256" key="2">
    <source>
        <dbReference type="ARBA" id="ARBA00007149"/>
    </source>
</evidence>
<comment type="subcellular location">
    <subcellularLocation>
        <location evidence="1">Endoplasmic reticulum membrane</location>
        <topology evidence="1">Single-pass type I membrane protein</topology>
    </subcellularLocation>
</comment>